<protein>
    <recommendedName>
        <fullName evidence="4">Knottin scorpion toxin-like domain-containing protein</fullName>
    </recommendedName>
</protein>
<organism evidence="2 3">
    <name type="scientific">Asparagus officinalis</name>
    <name type="common">Garden asparagus</name>
    <dbReference type="NCBI Taxonomy" id="4686"/>
    <lineage>
        <taxon>Eukaryota</taxon>
        <taxon>Viridiplantae</taxon>
        <taxon>Streptophyta</taxon>
        <taxon>Embryophyta</taxon>
        <taxon>Tracheophyta</taxon>
        <taxon>Spermatophyta</taxon>
        <taxon>Magnoliopsida</taxon>
        <taxon>Liliopsida</taxon>
        <taxon>Asparagales</taxon>
        <taxon>Asparagaceae</taxon>
        <taxon>Asparagoideae</taxon>
        <taxon>Asparagus</taxon>
    </lineage>
</organism>
<dbReference type="EMBL" id="CM007387">
    <property type="protein sequence ID" value="ONK63865.1"/>
    <property type="molecule type" value="Genomic_DNA"/>
</dbReference>
<gene>
    <name evidence="2" type="ORF">A4U43_C07F19730</name>
</gene>
<dbReference type="Proteomes" id="UP000243459">
    <property type="component" value="Chromosome 7"/>
</dbReference>
<evidence type="ECO:0000313" key="3">
    <source>
        <dbReference type="Proteomes" id="UP000243459"/>
    </source>
</evidence>
<evidence type="ECO:0000256" key="1">
    <source>
        <dbReference type="SAM" id="SignalP"/>
    </source>
</evidence>
<keyword evidence="1" id="KW-0732">Signal</keyword>
<proteinExistence type="predicted"/>
<accession>A0A5P1ED98</accession>
<feature type="signal peptide" evidence="1">
    <location>
        <begin position="1"/>
        <end position="25"/>
    </location>
</feature>
<dbReference type="Gramene" id="ONK63865">
    <property type="protein sequence ID" value="ONK63865"/>
    <property type="gene ID" value="A4U43_C07F19730"/>
</dbReference>
<keyword evidence="3" id="KW-1185">Reference proteome</keyword>
<evidence type="ECO:0000313" key="2">
    <source>
        <dbReference type="EMBL" id="ONK63865.1"/>
    </source>
</evidence>
<reference evidence="3" key="1">
    <citation type="journal article" date="2017" name="Nat. Commun.">
        <title>The asparagus genome sheds light on the origin and evolution of a young Y chromosome.</title>
        <authorList>
            <person name="Harkess A."/>
            <person name="Zhou J."/>
            <person name="Xu C."/>
            <person name="Bowers J.E."/>
            <person name="Van der Hulst R."/>
            <person name="Ayyampalayam S."/>
            <person name="Mercati F."/>
            <person name="Riccardi P."/>
            <person name="McKain M.R."/>
            <person name="Kakrana A."/>
            <person name="Tang H."/>
            <person name="Ray J."/>
            <person name="Groenendijk J."/>
            <person name="Arikit S."/>
            <person name="Mathioni S.M."/>
            <person name="Nakano M."/>
            <person name="Shan H."/>
            <person name="Telgmann-Rauber A."/>
            <person name="Kanno A."/>
            <person name="Yue Z."/>
            <person name="Chen H."/>
            <person name="Li W."/>
            <person name="Chen Y."/>
            <person name="Xu X."/>
            <person name="Zhang Y."/>
            <person name="Luo S."/>
            <person name="Chen H."/>
            <person name="Gao J."/>
            <person name="Mao Z."/>
            <person name="Pires J.C."/>
            <person name="Luo M."/>
            <person name="Kudrna D."/>
            <person name="Wing R.A."/>
            <person name="Meyers B.C."/>
            <person name="Yi K."/>
            <person name="Kong H."/>
            <person name="Lavrijsen P."/>
            <person name="Sunseri F."/>
            <person name="Falavigna A."/>
            <person name="Ye Y."/>
            <person name="Leebens-Mack J.H."/>
            <person name="Chen G."/>
        </authorList>
    </citation>
    <scope>NUCLEOTIDE SEQUENCE [LARGE SCALE GENOMIC DNA]</scope>
    <source>
        <strain evidence="3">cv. DH0086</strain>
    </source>
</reference>
<evidence type="ECO:0008006" key="4">
    <source>
        <dbReference type="Google" id="ProtNLM"/>
    </source>
</evidence>
<sequence>MAASSFFKSILVAFLLTVIVSSSQAIRTQAGNEQALCTHMGSCTFEVCNAGCIKYSHAIRGYCDYTDPHYGDVDLCCCKF</sequence>
<feature type="chain" id="PRO_5024375298" description="Knottin scorpion toxin-like domain-containing protein" evidence="1">
    <location>
        <begin position="26"/>
        <end position="80"/>
    </location>
</feature>
<dbReference type="AlphaFoldDB" id="A0A5P1ED98"/>
<name>A0A5P1ED98_ASPOF</name>